<evidence type="ECO:0000313" key="2">
    <source>
        <dbReference type="EMBL" id="JAE03020.1"/>
    </source>
</evidence>
<sequence>MYTRTSTIYRHPNTARKAWGGIIQFTDHVSFRTEAATSPHADENVVHAQAWSPTLHDVATQQNTEDTSMSGQEGSSTGLLQQRKWCSCTTTCWLGGHTAKGAFSPSCAWSSPPSVQTGTSAPPSLSPSGLS</sequence>
<feature type="compositionally biased region" description="Polar residues" evidence="1">
    <location>
        <begin position="107"/>
        <end position="116"/>
    </location>
</feature>
<dbReference type="AlphaFoldDB" id="A0A0A9EQK1"/>
<feature type="region of interest" description="Disordered" evidence="1">
    <location>
        <begin position="105"/>
        <end position="131"/>
    </location>
</feature>
<protein>
    <submittedName>
        <fullName evidence="2">Uncharacterized protein</fullName>
    </submittedName>
</protein>
<reference evidence="2" key="1">
    <citation type="submission" date="2014-09" db="EMBL/GenBank/DDBJ databases">
        <authorList>
            <person name="Magalhaes I.L.F."/>
            <person name="Oliveira U."/>
            <person name="Santos F.R."/>
            <person name="Vidigal T.H.D.A."/>
            <person name="Brescovit A.D."/>
            <person name="Santos A.J."/>
        </authorList>
    </citation>
    <scope>NUCLEOTIDE SEQUENCE</scope>
    <source>
        <tissue evidence="2">Shoot tissue taken approximately 20 cm above the soil surface</tissue>
    </source>
</reference>
<feature type="compositionally biased region" description="Low complexity" evidence="1">
    <location>
        <begin position="117"/>
        <end position="131"/>
    </location>
</feature>
<proteinExistence type="predicted"/>
<reference evidence="2" key="2">
    <citation type="journal article" date="2015" name="Data Brief">
        <title>Shoot transcriptome of the giant reed, Arundo donax.</title>
        <authorList>
            <person name="Barrero R.A."/>
            <person name="Guerrero F.D."/>
            <person name="Moolhuijzen P."/>
            <person name="Goolsby J.A."/>
            <person name="Tidwell J."/>
            <person name="Bellgard S.E."/>
            <person name="Bellgard M.I."/>
        </authorList>
    </citation>
    <scope>NUCLEOTIDE SEQUENCE</scope>
    <source>
        <tissue evidence="2">Shoot tissue taken approximately 20 cm above the soil surface</tissue>
    </source>
</reference>
<dbReference type="EMBL" id="GBRH01194876">
    <property type="protein sequence ID" value="JAE03020.1"/>
    <property type="molecule type" value="Transcribed_RNA"/>
</dbReference>
<evidence type="ECO:0000256" key="1">
    <source>
        <dbReference type="SAM" id="MobiDB-lite"/>
    </source>
</evidence>
<name>A0A0A9EQK1_ARUDO</name>
<accession>A0A0A9EQK1</accession>
<organism evidence="2">
    <name type="scientific">Arundo donax</name>
    <name type="common">Giant reed</name>
    <name type="synonym">Donax arundinaceus</name>
    <dbReference type="NCBI Taxonomy" id="35708"/>
    <lineage>
        <taxon>Eukaryota</taxon>
        <taxon>Viridiplantae</taxon>
        <taxon>Streptophyta</taxon>
        <taxon>Embryophyta</taxon>
        <taxon>Tracheophyta</taxon>
        <taxon>Spermatophyta</taxon>
        <taxon>Magnoliopsida</taxon>
        <taxon>Liliopsida</taxon>
        <taxon>Poales</taxon>
        <taxon>Poaceae</taxon>
        <taxon>PACMAD clade</taxon>
        <taxon>Arundinoideae</taxon>
        <taxon>Arundineae</taxon>
        <taxon>Arundo</taxon>
    </lineage>
</organism>